<dbReference type="EMBL" id="JARKHS020014172">
    <property type="protein sequence ID" value="KAK8775418.1"/>
    <property type="molecule type" value="Genomic_DNA"/>
</dbReference>
<evidence type="ECO:0000313" key="1">
    <source>
        <dbReference type="EMBL" id="KAK8775418.1"/>
    </source>
</evidence>
<name>A0AAQ4ELF5_AMBAM</name>
<sequence>MRNRRPQQHGAHCAHESPRKVLRLVWRRLVPGGTISWDVGPARAYRTRCRLAGTFVRSGFLSPMVVVGHHWRSATVIRQGSVVAAVQTRADAYSYSGTGLEAGELTWGVQQNGAPRKTRDLTVLFSEKKAITEALTTTINWGFPH</sequence>
<accession>A0AAQ4ELF5</accession>
<protein>
    <submittedName>
        <fullName evidence="1">Uncharacterized protein</fullName>
    </submittedName>
</protein>
<keyword evidence="2" id="KW-1185">Reference proteome</keyword>
<dbReference type="AlphaFoldDB" id="A0AAQ4ELF5"/>
<proteinExistence type="predicted"/>
<evidence type="ECO:0000313" key="2">
    <source>
        <dbReference type="Proteomes" id="UP001321473"/>
    </source>
</evidence>
<organism evidence="1 2">
    <name type="scientific">Amblyomma americanum</name>
    <name type="common">Lone star tick</name>
    <dbReference type="NCBI Taxonomy" id="6943"/>
    <lineage>
        <taxon>Eukaryota</taxon>
        <taxon>Metazoa</taxon>
        <taxon>Ecdysozoa</taxon>
        <taxon>Arthropoda</taxon>
        <taxon>Chelicerata</taxon>
        <taxon>Arachnida</taxon>
        <taxon>Acari</taxon>
        <taxon>Parasitiformes</taxon>
        <taxon>Ixodida</taxon>
        <taxon>Ixodoidea</taxon>
        <taxon>Ixodidae</taxon>
        <taxon>Amblyomminae</taxon>
        <taxon>Amblyomma</taxon>
    </lineage>
</organism>
<comment type="caution">
    <text evidence="1">The sequence shown here is derived from an EMBL/GenBank/DDBJ whole genome shotgun (WGS) entry which is preliminary data.</text>
</comment>
<dbReference type="Proteomes" id="UP001321473">
    <property type="component" value="Unassembled WGS sequence"/>
</dbReference>
<gene>
    <name evidence="1" type="ORF">V5799_031238</name>
</gene>
<reference evidence="1 2" key="1">
    <citation type="journal article" date="2023" name="Arcadia Sci">
        <title>De novo assembly of a long-read Amblyomma americanum tick genome.</title>
        <authorList>
            <person name="Chou S."/>
            <person name="Poskanzer K.E."/>
            <person name="Rollins M."/>
            <person name="Thuy-Boun P.S."/>
        </authorList>
    </citation>
    <scope>NUCLEOTIDE SEQUENCE [LARGE SCALE GENOMIC DNA]</scope>
    <source>
        <strain evidence="1">F_SG_1</strain>
        <tissue evidence="1">Salivary glands</tissue>
    </source>
</reference>